<protein>
    <recommendedName>
        <fullName evidence="4">Flagellar hook-associated protein 1</fullName>
    </recommendedName>
</protein>
<evidence type="ECO:0000256" key="4">
    <source>
        <dbReference type="ARBA" id="ARBA00016244"/>
    </source>
</evidence>
<gene>
    <name evidence="10" type="ORF">BG454_01900</name>
</gene>
<dbReference type="STRING" id="441209.GCA_001870665_00850"/>
<dbReference type="InterPro" id="IPR010930">
    <property type="entry name" value="Flg_bb/hook_C_dom"/>
</dbReference>
<evidence type="ECO:0000313" key="11">
    <source>
        <dbReference type="Proteomes" id="UP000228948"/>
    </source>
</evidence>
<dbReference type="Pfam" id="PF22638">
    <property type="entry name" value="FlgK_D1"/>
    <property type="match status" value="1"/>
</dbReference>
<dbReference type="InterPro" id="IPR001444">
    <property type="entry name" value="Flag_bb_rod_N"/>
</dbReference>
<dbReference type="OrthoDB" id="7181295at2"/>
<dbReference type="Pfam" id="PF06429">
    <property type="entry name" value="Flg_bbr_C"/>
    <property type="match status" value="1"/>
</dbReference>
<evidence type="ECO:0000256" key="1">
    <source>
        <dbReference type="ARBA" id="ARBA00004117"/>
    </source>
</evidence>
<dbReference type="RefSeq" id="WP_071479925.1">
    <property type="nucleotide sequence ID" value="NZ_CP024899.1"/>
</dbReference>
<dbReference type="GO" id="GO:0005576">
    <property type="term" value="C:extracellular region"/>
    <property type="evidence" value="ECO:0007669"/>
    <property type="project" value="UniProtKB-SubCell"/>
</dbReference>
<evidence type="ECO:0000256" key="6">
    <source>
        <dbReference type="ARBA" id="ARBA00023143"/>
    </source>
</evidence>
<evidence type="ECO:0000259" key="8">
    <source>
        <dbReference type="Pfam" id="PF06429"/>
    </source>
</evidence>
<feature type="domain" description="Flagellar basal body rod protein N-terminal" evidence="7">
    <location>
        <begin position="9"/>
        <end position="36"/>
    </location>
</feature>
<comment type="similarity">
    <text evidence="3">Belongs to the flagella basal body rod proteins family.</text>
</comment>
<dbReference type="PANTHER" id="PTHR30033:SF1">
    <property type="entry name" value="FLAGELLAR HOOK-ASSOCIATED PROTEIN 1"/>
    <property type="match status" value="1"/>
</dbReference>
<evidence type="ECO:0000256" key="2">
    <source>
        <dbReference type="ARBA" id="ARBA00004613"/>
    </source>
</evidence>
<dbReference type="Pfam" id="PF00460">
    <property type="entry name" value="Flg_bb_rod"/>
    <property type="match status" value="1"/>
</dbReference>
<evidence type="ECO:0000259" key="7">
    <source>
        <dbReference type="Pfam" id="PF00460"/>
    </source>
</evidence>
<dbReference type="AlphaFoldDB" id="A0A2K8K5P0"/>
<dbReference type="PANTHER" id="PTHR30033">
    <property type="entry name" value="FLAGELLAR HOOK-ASSOCIATED PROTEIN 1"/>
    <property type="match status" value="1"/>
</dbReference>
<dbReference type="GO" id="GO:0044780">
    <property type="term" value="P:bacterial-type flagellum assembly"/>
    <property type="evidence" value="ECO:0007669"/>
    <property type="project" value="InterPro"/>
</dbReference>
<name>A0A2K8K5P0_9RHOB</name>
<dbReference type="KEGG" id="rbg:BG454_01900"/>
<dbReference type="GO" id="GO:0009424">
    <property type="term" value="C:bacterial-type flagellum hook"/>
    <property type="evidence" value="ECO:0007669"/>
    <property type="project" value="InterPro"/>
</dbReference>
<keyword evidence="11" id="KW-1185">Reference proteome</keyword>
<feature type="domain" description="Flagellar hook-associated protein FlgK helical" evidence="9">
    <location>
        <begin position="90"/>
        <end position="310"/>
    </location>
</feature>
<evidence type="ECO:0000313" key="10">
    <source>
        <dbReference type="EMBL" id="ATX64739.1"/>
    </source>
</evidence>
<dbReference type="InterPro" id="IPR053927">
    <property type="entry name" value="FlgK_helical"/>
</dbReference>
<dbReference type="EMBL" id="CP024899">
    <property type="protein sequence ID" value="ATX64739.1"/>
    <property type="molecule type" value="Genomic_DNA"/>
</dbReference>
<dbReference type="GO" id="GO:0009425">
    <property type="term" value="C:bacterial-type flagellum basal body"/>
    <property type="evidence" value="ECO:0007669"/>
    <property type="project" value="UniProtKB-SubCell"/>
</dbReference>
<evidence type="ECO:0000256" key="5">
    <source>
        <dbReference type="ARBA" id="ARBA00022525"/>
    </source>
</evidence>
<keyword evidence="6" id="KW-0975">Bacterial flagellum</keyword>
<organism evidence="10 11">
    <name type="scientific">Roseinatronobacter bogoriensis subsp. barguzinensis</name>
    <dbReference type="NCBI Taxonomy" id="441209"/>
    <lineage>
        <taxon>Bacteria</taxon>
        <taxon>Pseudomonadati</taxon>
        <taxon>Pseudomonadota</taxon>
        <taxon>Alphaproteobacteria</taxon>
        <taxon>Rhodobacterales</taxon>
        <taxon>Paracoccaceae</taxon>
        <taxon>Roseinatronobacter</taxon>
    </lineage>
</organism>
<keyword evidence="10" id="KW-0282">Flagellum</keyword>
<reference evidence="10 11" key="1">
    <citation type="submission" date="2017-11" db="EMBL/GenBank/DDBJ databases">
        <title>Revised Sequence and Annotation of the Rhodobaca barguzinensis strain alga05 Genome.</title>
        <authorList>
            <person name="Kopejtka K."/>
            <person name="Tomasch J.M."/>
            <person name="Bunk B."/>
            <person name="Koblizek M."/>
        </authorList>
    </citation>
    <scope>NUCLEOTIDE SEQUENCE [LARGE SCALE GENOMIC DNA]</scope>
    <source>
        <strain evidence="11">alga05</strain>
    </source>
</reference>
<evidence type="ECO:0000256" key="3">
    <source>
        <dbReference type="ARBA" id="ARBA00009677"/>
    </source>
</evidence>
<feature type="domain" description="Flagellar basal-body/hook protein C-terminal" evidence="8">
    <location>
        <begin position="446"/>
        <end position="481"/>
    </location>
</feature>
<dbReference type="NCBIfam" id="TIGR02492">
    <property type="entry name" value="flgK_ends"/>
    <property type="match status" value="1"/>
</dbReference>
<evidence type="ECO:0000259" key="9">
    <source>
        <dbReference type="Pfam" id="PF22638"/>
    </source>
</evidence>
<sequence>MSLSIALSSALSGLNVSARATQVVSDNIANAQTEGYGVRSLSQAARVTGSQGNGVMATGIQRDMDPVLLSDLRNATADNAQDKVFSGFWSRIEAAFGMPDEPGGLSNLIDALGVTLQNAAAQPESEALLSQVSRAAADISRSIGGIHDTIQAQRAQADSTIARDVDFLNQTLAGIADLNNQIQRQVLLGGAPENLVDARQKMINDISEIVSVQEIPRDHGRIMLMGRDGSVLVDKTASQFEFTSSPNLDAADSIENGALSSVKLNGRDLSQDSQLFSTGRIGASLEIRDKAAPDIQKKLDDMAYDLVARFGQPDLDPSLSPGSFGLFSLEGLSSLPTDKIGVSGRIALNPQVDPSKDGALWRLRNGMGLMSEPTGMVADNALLSRKLQMLNTTAPLSDGSSVARSVSMHASDALSMVATNRLAADQRNATNTARVAILSEDLAARGVDTDAELSKLLVLEQAYAANAKVIAAVDAMWRTMLEAM</sequence>
<comment type="subcellular location">
    <subcellularLocation>
        <location evidence="1">Bacterial flagellum basal body</location>
    </subcellularLocation>
    <subcellularLocation>
        <location evidence="2">Secreted</location>
    </subcellularLocation>
</comment>
<dbReference type="GO" id="GO:0005198">
    <property type="term" value="F:structural molecule activity"/>
    <property type="evidence" value="ECO:0007669"/>
    <property type="project" value="InterPro"/>
</dbReference>
<accession>A0A2K8K5P0</accession>
<dbReference type="InterPro" id="IPR002371">
    <property type="entry name" value="FlgK"/>
</dbReference>
<keyword evidence="10" id="KW-0969">Cilium</keyword>
<keyword evidence="10" id="KW-0966">Cell projection</keyword>
<proteinExistence type="inferred from homology"/>
<dbReference type="Proteomes" id="UP000228948">
    <property type="component" value="Chromosome"/>
</dbReference>
<keyword evidence="5" id="KW-0964">Secreted</keyword>